<organism evidence="2 3">
    <name type="scientific">Buddleja alternifolia</name>
    <dbReference type="NCBI Taxonomy" id="168488"/>
    <lineage>
        <taxon>Eukaryota</taxon>
        <taxon>Viridiplantae</taxon>
        <taxon>Streptophyta</taxon>
        <taxon>Embryophyta</taxon>
        <taxon>Tracheophyta</taxon>
        <taxon>Spermatophyta</taxon>
        <taxon>Magnoliopsida</taxon>
        <taxon>eudicotyledons</taxon>
        <taxon>Gunneridae</taxon>
        <taxon>Pentapetalae</taxon>
        <taxon>asterids</taxon>
        <taxon>lamiids</taxon>
        <taxon>Lamiales</taxon>
        <taxon>Scrophulariaceae</taxon>
        <taxon>Buddlejeae</taxon>
        <taxon>Buddleja</taxon>
    </lineage>
</organism>
<dbReference type="EMBL" id="WHWC01000009">
    <property type="protein sequence ID" value="KAG8377097.1"/>
    <property type="molecule type" value="Genomic_DNA"/>
</dbReference>
<dbReference type="Pfam" id="PF04525">
    <property type="entry name" value="LOR"/>
    <property type="match status" value="2"/>
</dbReference>
<protein>
    <recommendedName>
        <fullName evidence="4">Protein LURP-one-related 15</fullName>
    </recommendedName>
</protein>
<accession>A0AAV6X8X1</accession>
<proteinExistence type="inferred from homology"/>
<evidence type="ECO:0000256" key="1">
    <source>
        <dbReference type="ARBA" id="ARBA00005437"/>
    </source>
</evidence>
<dbReference type="AlphaFoldDB" id="A0AAV6X8X1"/>
<dbReference type="InterPro" id="IPR025659">
    <property type="entry name" value="Tubby-like_C"/>
</dbReference>
<evidence type="ECO:0008006" key="4">
    <source>
        <dbReference type="Google" id="ProtNLM"/>
    </source>
</evidence>
<dbReference type="SUPFAM" id="SSF54518">
    <property type="entry name" value="Tubby C-terminal domain-like"/>
    <property type="match status" value="2"/>
</dbReference>
<reference evidence="2" key="1">
    <citation type="submission" date="2019-10" db="EMBL/GenBank/DDBJ databases">
        <authorList>
            <person name="Zhang R."/>
            <person name="Pan Y."/>
            <person name="Wang J."/>
            <person name="Ma R."/>
            <person name="Yu S."/>
        </authorList>
    </citation>
    <scope>NUCLEOTIDE SEQUENCE</scope>
    <source>
        <strain evidence="2">LA-IB0</strain>
        <tissue evidence="2">Leaf</tissue>
    </source>
</reference>
<evidence type="ECO:0000313" key="2">
    <source>
        <dbReference type="EMBL" id="KAG8377097.1"/>
    </source>
</evidence>
<dbReference type="Proteomes" id="UP000826271">
    <property type="component" value="Unassembled WGS sequence"/>
</dbReference>
<sequence length="335" mass="38258">MSPVISSRFCFPHPIDLTIAEREFGNTFRFGVNDVYGDPIFKVREQFRGRREITDAASRPIVTLRPNILSAYSRWEVFRGQSTEQKNLIFSVKISLMIEFRTKLDVFLANNVMENVCDYKMYKDVTAEGVWIRKQKFMVTVSHFCSPNSIDLTIAKKVFNMTDEKFVVNDVNGNLMFQVIGSFLSFRATRVILDAAGRPIVTLRPKILTAHSRWEVFRGESTEDKNLIFSVKTSSTIGFDTKLYVFLAKNVTEELCDCKVKASWLESTCEVYAGDSSTVIAQMHKELTAGSVSIGKHKFMVTVYPNVDHAFIVALILILDEIKSRKRRRSSNQSH</sequence>
<gene>
    <name evidence="2" type="ORF">BUALT_Bualt09G0133100</name>
</gene>
<dbReference type="Gene3D" id="2.40.160.200">
    <property type="entry name" value="LURP1-related"/>
    <property type="match status" value="2"/>
</dbReference>
<comment type="caution">
    <text evidence="2">The sequence shown here is derived from an EMBL/GenBank/DDBJ whole genome shotgun (WGS) entry which is preliminary data.</text>
</comment>
<comment type="similarity">
    <text evidence="1">Belongs to the LOR family.</text>
</comment>
<dbReference type="PANTHER" id="PTHR31087:SF160">
    <property type="entry name" value="PROTEIN LURP-ONE-RELATED 1-RELATED"/>
    <property type="match status" value="1"/>
</dbReference>
<keyword evidence="3" id="KW-1185">Reference proteome</keyword>
<dbReference type="PANTHER" id="PTHR31087">
    <property type="match status" value="1"/>
</dbReference>
<name>A0AAV6X8X1_9LAMI</name>
<evidence type="ECO:0000313" key="3">
    <source>
        <dbReference type="Proteomes" id="UP000826271"/>
    </source>
</evidence>
<dbReference type="InterPro" id="IPR007612">
    <property type="entry name" value="LOR"/>
</dbReference>
<dbReference type="InterPro" id="IPR038595">
    <property type="entry name" value="LOR_sf"/>
</dbReference>